<keyword evidence="2" id="KW-1185">Reference proteome</keyword>
<reference evidence="1 2" key="1">
    <citation type="journal article" date="2019" name="Sci. Rep.">
        <title>Orb-weaving spider Araneus ventricosus genome elucidates the spidroin gene catalogue.</title>
        <authorList>
            <person name="Kono N."/>
            <person name="Nakamura H."/>
            <person name="Ohtoshi R."/>
            <person name="Moran D.A.P."/>
            <person name="Shinohara A."/>
            <person name="Yoshida Y."/>
            <person name="Fujiwara M."/>
            <person name="Mori M."/>
            <person name="Tomita M."/>
            <person name="Arakawa K."/>
        </authorList>
    </citation>
    <scope>NUCLEOTIDE SEQUENCE [LARGE SCALE GENOMIC DNA]</scope>
</reference>
<accession>A0A4Y2HJV7</accession>
<name>A0A4Y2HJV7_ARAVE</name>
<gene>
    <name evidence="1" type="ORF">AVEN_217662_1</name>
</gene>
<dbReference type="OrthoDB" id="6765836at2759"/>
<organism evidence="1 2">
    <name type="scientific">Araneus ventricosus</name>
    <name type="common">Orbweaver spider</name>
    <name type="synonym">Epeira ventricosa</name>
    <dbReference type="NCBI Taxonomy" id="182803"/>
    <lineage>
        <taxon>Eukaryota</taxon>
        <taxon>Metazoa</taxon>
        <taxon>Ecdysozoa</taxon>
        <taxon>Arthropoda</taxon>
        <taxon>Chelicerata</taxon>
        <taxon>Arachnida</taxon>
        <taxon>Araneae</taxon>
        <taxon>Araneomorphae</taxon>
        <taxon>Entelegynae</taxon>
        <taxon>Araneoidea</taxon>
        <taxon>Araneidae</taxon>
        <taxon>Araneus</taxon>
    </lineage>
</organism>
<comment type="caution">
    <text evidence="1">The sequence shown here is derived from an EMBL/GenBank/DDBJ whole genome shotgun (WGS) entry which is preliminary data.</text>
</comment>
<dbReference type="Proteomes" id="UP000499080">
    <property type="component" value="Unassembled WGS sequence"/>
</dbReference>
<sequence length="134" mass="15878">MSSEERQKAVQNSRSCFLCLDRRHLIAKCRGKNFMYDLWQKHPILLCRNIQVESKSPVSVKIRKDESKETIPQLDETFGNLARTPNVLLQTLMVTLRGRDMTSPRKHFRANRFENHSRKIDVDKLFIYHLSHRV</sequence>
<dbReference type="AlphaFoldDB" id="A0A4Y2HJV7"/>
<proteinExistence type="predicted"/>
<dbReference type="EMBL" id="BGPR01001987">
    <property type="protein sequence ID" value="GBM65674.1"/>
    <property type="molecule type" value="Genomic_DNA"/>
</dbReference>
<protein>
    <submittedName>
        <fullName evidence="1">Uncharacterized protein</fullName>
    </submittedName>
</protein>
<evidence type="ECO:0000313" key="2">
    <source>
        <dbReference type="Proteomes" id="UP000499080"/>
    </source>
</evidence>
<evidence type="ECO:0000313" key="1">
    <source>
        <dbReference type="EMBL" id="GBM65674.1"/>
    </source>
</evidence>